<name>A0A6F8SWZ9_9GAMM</name>
<dbReference type="GO" id="GO:0016757">
    <property type="term" value="F:glycosyltransferase activity"/>
    <property type="evidence" value="ECO:0007669"/>
    <property type="project" value="InterPro"/>
</dbReference>
<dbReference type="PANTHER" id="PTHR46401:SF2">
    <property type="entry name" value="GLYCOSYLTRANSFERASE WBBK-RELATED"/>
    <property type="match status" value="1"/>
</dbReference>
<evidence type="ECO:0000259" key="3">
    <source>
        <dbReference type="Pfam" id="PF13439"/>
    </source>
</evidence>
<dbReference type="SUPFAM" id="SSF53756">
    <property type="entry name" value="UDP-Glycosyltransferase/glycogen phosphorylase"/>
    <property type="match status" value="1"/>
</dbReference>
<evidence type="ECO:0000313" key="4">
    <source>
        <dbReference type="EMBL" id="BCA92457.1"/>
    </source>
</evidence>
<dbReference type="CDD" id="cd03809">
    <property type="entry name" value="GT4_MtfB-like"/>
    <property type="match status" value="1"/>
</dbReference>
<feature type="domain" description="Glycosyl transferase family 1" evidence="2">
    <location>
        <begin position="210"/>
        <end position="361"/>
    </location>
</feature>
<reference evidence="4 5" key="1">
    <citation type="submission" date="2020-02" db="EMBL/GenBank/DDBJ databases">
        <title>Complete Genome Sequence of Halomonas meridiana strain BAA-801, Isolated from Deep Sea Thermal Vent.</title>
        <authorList>
            <person name="Takahashi Y."/>
            <person name="Takahashi H."/>
            <person name="Galipon J."/>
            <person name="Arakawa K."/>
        </authorList>
    </citation>
    <scope>NUCLEOTIDE SEQUENCE [LARGE SCALE GENOMIC DNA]</scope>
    <source>
        <strain evidence="4 5">Slthf1</strain>
    </source>
</reference>
<dbReference type="Proteomes" id="UP000503197">
    <property type="component" value="Chromosome"/>
</dbReference>
<evidence type="ECO:0000256" key="1">
    <source>
        <dbReference type="ARBA" id="ARBA00022679"/>
    </source>
</evidence>
<keyword evidence="1" id="KW-0808">Transferase</keyword>
<dbReference type="Pfam" id="PF13439">
    <property type="entry name" value="Glyco_transf_4"/>
    <property type="match status" value="1"/>
</dbReference>
<organism evidence="4 5">
    <name type="scientific">Vreelandella aquamarina</name>
    <dbReference type="NCBI Taxonomy" id="77097"/>
    <lineage>
        <taxon>Bacteria</taxon>
        <taxon>Pseudomonadati</taxon>
        <taxon>Pseudomonadota</taxon>
        <taxon>Gammaproteobacteria</taxon>
        <taxon>Oceanospirillales</taxon>
        <taxon>Halomonadaceae</taxon>
        <taxon>Vreelandella</taxon>
    </lineage>
</organism>
<dbReference type="InterPro" id="IPR028098">
    <property type="entry name" value="Glyco_trans_4-like_N"/>
</dbReference>
<dbReference type="Pfam" id="PF00534">
    <property type="entry name" value="Glycos_transf_1"/>
    <property type="match status" value="1"/>
</dbReference>
<dbReference type="PANTHER" id="PTHR46401">
    <property type="entry name" value="GLYCOSYLTRANSFERASE WBBK-RELATED"/>
    <property type="match status" value="1"/>
</dbReference>
<dbReference type="InterPro" id="IPR001296">
    <property type="entry name" value="Glyco_trans_1"/>
</dbReference>
<evidence type="ECO:0000259" key="2">
    <source>
        <dbReference type="Pfam" id="PF00534"/>
    </source>
</evidence>
<dbReference type="RefSeq" id="WP_172416328.1">
    <property type="nucleotide sequence ID" value="NZ_AP022821.1"/>
</dbReference>
<proteinExistence type="predicted"/>
<dbReference type="AlphaFoldDB" id="A0A6F8SWZ9"/>
<dbReference type="Gene3D" id="3.40.50.2000">
    <property type="entry name" value="Glycogen Phosphorylase B"/>
    <property type="match status" value="2"/>
</dbReference>
<sequence length="391" mass="44034">MHIIVNLQPLLSPLTGIGYYTRELTRELLHHDTLSVQGVTGRKLETLSQEHPLLQATQVAGQPVTERDQWAWQLARRYLRNPLTRKMYRWLCAQRLRYNIEHPEAIYWEPNYVLLPWKGRSVVTVHDLSHQRYPEHHPAERVQFLNRHLASSLFRATRINVVSQFTANELQELHGVAPERIDIVPPAVAERFFQPPTDTADLRRHYQLPPSYLLSVGTLEPRKNLATVLEAFASLPFAQQQKAPLLLAGMQGWGSQTYSEAVQRAFSRGTIRRLGYVATEDLPGLYALAQGFVYVSLYEGFGMPVVEAMAAGTPVLTANTTATTEVAAGAAREVDPLDQDAIRTGLIQLVEDRHDAYIAAGKKRAQQFTWQRSGELLLASMQRAASEPTSA</sequence>
<gene>
    <name evidence="4" type="primary">wbpY</name>
    <name evidence="4" type="ORF">HMSLTHF_22320</name>
</gene>
<evidence type="ECO:0000313" key="5">
    <source>
        <dbReference type="Proteomes" id="UP000503197"/>
    </source>
</evidence>
<dbReference type="GO" id="GO:0009103">
    <property type="term" value="P:lipopolysaccharide biosynthetic process"/>
    <property type="evidence" value="ECO:0007669"/>
    <property type="project" value="TreeGrafter"/>
</dbReference>
<protein>
    <submittedName>
        <fullName evidence="4">Glycosyltransferase WbpY</fullName>
    </submittedName>
</protein>
<dbReference type="EMBL" id="AP022821">
    <property type="protein sequence ID" value="BCA92457.1"/>
    <property type="molecule type" value="Genomic_DNA"/>
</dbReference>
<feature type="domain" description="Glycosyltransferase subfamily 4-like N-terminal" evidence="3">
    <location>
        <begin position="16"/>
        <end position="188"/>
    </location>
</feature>
<accession>A0A6F8SWZ9</accession>